<keyword evidence="2" id="KW-0472">Membrane</keyword>
<evidence type="ECO:0000256" key="1">
    <source>
        <dbReference type="SAM" id="MobiDB-lite"/>
    </source>
</evidence>
<dbReference type="RefSeq" id="WP_345401533.1">
    <property type="nucleotide sequence ID" value="NZ_BAABLA010000106.1"/>
</dbReference>
<evidence type="ECO:0000313" key="3">
    <source>
        <dbReference type="EMBL" id="MFC6870941.1"/>
    </source>
</evidence>
<accession>A0ABW2C6J0</accession>
<proteinExistence type="predicted"/>
<feature type="transmembrane region" description="Helical" evidence="2">
    <location>
        <begin position="27"/>
        <end position="44"/>
    </location>
</feature>
<gene>
    <name evidence="3" type="ORF">ACFQGD_27825</name>
</gene>
<keyword evidence="2" id="KW-1133">Transmembrane helix</keyword>
<keyword evidence="4" id="KW-1185">Reference proteome</keyword>
<feature type="transmembrane region" description="Helical" evidence="2">
    <location>
        <begin position="50"/>
        <end position="70"/>
    </location>
</feature>
<dbReference type="Proteomes" id="UP001596337">
    <property type="component" value="Unassembled WGS sequence"/>
</dbReference>
<sequence>MTRPTVTIPADVERDDRLVANLTARQLAILASGAVALYGVWAATRSVLPLPLFLTLAVPVGVTAVVVALGERDGISLDRFLLAAIRHWLTPRRRVDAPEGVITPPRWLTRHARHDGSQSGRAPVVPLELPATGVGEAGIIDLGRDGCAAVARCSPVNFALRTAEEHDALMAAFGRYLNSLTAAAQILVRVERLDLTEHIARLREDAPALPHPALERAARSHADFLGDLGRDTDLLDRDILLVLREPPTATPAPGRRPRRARSGTDTHRHVVDARLARRLSEAASLLAPAGITVTPLDTTQATELLAAACNPHNVWRPAAPLAGPDEVITAASTTDAPPEQDDDASVDPRIAEFHRRYGS</sequence>
<dbReference type="EMBL" id="JBHSXX010000001">
    <property type="protein sequence ID" value="MFC6870941.1"/>
    <property type="molecule type" value="Genomic_DNA"/>
</dbReference>
<name>A0ABW2C6J0_9PSEU</name>
<feature type="compositionally biased region" description="Basic and acidic residues" evidence="1">
    <location>
        <begin position="349"/>
        <end position="359"/>
    </location>
</feature>
<reference evidence="4" key="1">
    <citation type="journal article" date="2019" name="Int. J. Syst. Evol. Microbiol.">
        <title>The Global Catalogue of Microorganisms (GCM) 10K type strain sequencing project: providing services to taxonomists for standard genome sequencing and annotation.</title>
        <authorList>
            <consortium name="The Broad Institute Genomics Platform"/>
            <consortium name="The Broad Institute Genome Sequencing Center for Infectious Disease"/>
            <person name="Wu L."/>
            <person name="Ma J."/>
        </authorList>
    </citation>
    <scope>NUCLEOTIDE SEQUENCE [LARGE SCALE GENOMIC DNA]</scope>
    <source>
        <strain evidence="4">KCTC 32255</strain>
    </source>
</reference>
<keyword evidence="2" id="KW-0812">Transmembrane</keyword>
<organism evidence="3 4">
    <name type="scientific">Haloechinothrix salitolerans</name>
    <dbReference type="NCBI Taxonomy" id="926830"/>
    <lineage>
        <taxon>Bacteria</taxon>
        <taxon>Bacillati</taxon>
        <taxon>Actinomycetota</taxon>
        <taxon>Actinomycetes</taxon>
        <taxon>Pseudonocardiales</taxon>
        <taxon>Pseudonocardiaceae</taxon>
        <taxon>Haloechinothrix</taxon>
    </lineage>
</organism>
<evidence type="ECO:0000256" key="2">
    <source>
        <dbReference type="SAM" id="Phobius"/>
    </source>
</evidence>
<comment type="caution">
    <text evidence="3">The sequence shown here is derived from an EMBL/GenBank/DDBJ whole genome shotgun (WGS) entry which is preliminary data.</text>
</comment>
<protein>
    <submittedName>
        <fullName evidence="3">PrgI family protein</fullName>
    </submittedName>
</protein>
<dbReference type="Pfam" id="PF12666">
    <property type="entry name" value="PrgI"/>
    <property type="match status" value="1"/>
</dbReference>
<feature type="region of interest" description="Disordered" evidence="1">
    <location>
        <begin position="245"/>
        <end position="266"/>
    </location>
</feature>
<feature type="region of interest" description="Disordered" evidence="1">
    <location>
        <begin position="329"/>
        <end position="359"/>
    </location>
</feature>
<evidence type="ECO:0000313" key="4">
    <source>
        <dbReference type="Proteomes" id="UP001596337"/>
    </source>
</evidence>
<dbReference type="InterPro" id="IPR024414">
    <property type="entry name" value="Uncharacterised_PrgI"/>
</dbReference>